<dbReference type="Gene3D" id="2.40.128.20">
    <property type="match status" value="2"/>
</dbReference>
<feature type="compositionally biased region" description="Basic and acidic residues" evidence="1">
    <location>
        <begin position="1"/>
        <end position="26"/>
    </location>
</feature>
<dbReference type="EMBL" id="LVLJ01001921">
    <property type="protein sequence ID" value="OAE27329.1"/>
    <property type="molecule type" value="Genomic_DNA"/>
</dbReference>
<evidence type="ECO:0000259" key="2">
    <source>
        <dbReference type="Pfam" id="PF08212"/>
    </source>
</evidence>
<dbReference type="GO" id="GO:0006629">
    <property type="term" value="P:lipid metabolic process"/>
    <property type="evidence" value="ECO:0007669"/>
    <property type="project" value="TreeGrafter"/>
</dbReference>
<feature type="domain" description="Lipocalin/cytosolic fatty-acid binding" evidence="2">
    <location>
        <begin position="483"/>
        <end position="606"/>
    </location>
</feature>
<gene>
    <name evidence="3" type="ORF">AXG93_2817s1340</name>
</gene>
<sequence length="623" mass="66432">MLARQEIHGRTTDQRPTSERIARRTEGQGQLLDATSRVPRRSGSTEREGVGRSMMVLHVISAMASFVVVAEVDCRRLVAVSLSYHNHEPSLCHPTSQEWLRSYSGHRLLLPFPSEQPISSSHFHLPTVHARELCHACVNAFLKCKRPVIGGTSSKRESSTREFILSLVPPGKKARELKEFIALTWMSSSAPKVVLWSGANFCEFIEKSTMGHSGIMVLSSLVLLLPFLSVVHADYCTNSLAKKTCPSLATVDSLDLSAYSGTWYEIGSTANFKNTLEAGGTCAVAKYSSSDKENELKVENSHYLSAKAGTVVAVGGISGSCSLVCQSARAVCSQVNIGDSLLREGISKVWKLKNSIEGSYSSEAGSVSSANAKIEAAANEIAPKVDTLAKYVSQIQSSNSILSQTDGSADASSTVGSMKATITLASEQVKSLDASFKVMSDAQLELINVAATLFKKGGDGIGPSFTLTDAATQVLGGLTSIKAQVTAMTAAFEVSSKAASAVLEDKTKAYYNISKAMGKAVRNGSSGGKLSVSFDPVSEKLFPGKYWILAVNGEGTKYNAALVYSCMEVLTGGTEETMWILSRSPELDDATTNALLSKATSMGVDQDCNAPFVRTVRTSKCPA</sequence>
<dbReference type="PROSITE" id="PS00213">
    <property type="entry name" value="LIPOCALIN"/>
    <property type="match status" value="1"/>
</dbReference>
<dbReference type="PANTHER" id="PTHR10612:SF56">
    <property type="entry name" value="LIPOCALIN_CYTOSOLIC FATTY-ACID BINDING DOMAIN-CONTAINING PROTEIN"/>
    <property type="match status" value="1"/>
</dbReference>
<protein>
    <recommendedName>
        <fullName evidence="2">Lipocalin/cytosolic fatty-acid binding domain-containing protein</fullName>
    </recommendedName>
</protein>
<dbReference type="GO" id="GO:0005737">
    <property type="term" value="C:cytoplasm"/>
    <property type="evidence" value="ECO:0007669"/>
    <property type="project" value="TreeGrafter"/>
</dbReference>
<dbReference type="Proteomes" id="UP000077202">
    <property type="component" value="Unassembled WGS sequence"/>
</dbReference>
<evidence type="ECO:0000256" key="1">
    <source>
        <dbReference type="SAM" id="MobiDB-lite"/>
    </source>
</evidence>
<dbReference type="InterPro" id="IPR000566">
    <property type="entry name" value="Lipocln_cytosolic_FA-bd_dom"/>
</dbReference>
<evidence type="ECO:0000313" key="4">
    <source>
        <dbReference type="Proteomes" id="UP000077202"/>
    </source>
</evidence>
<reference evidence="3" key="1">
    <citation type="submission" date="2016-03" db="EMBL/GenBank/DDBJ databases">
        <title>Mechanisms controlling the formation of the plant cell surface in tip-growing cells are functionally conserved among land plants.</title>
        <authorList>
            <person name="Honkanen S."/>
            <person name="Jones V.A."/>
            <person name="Morieri G."/>
            <person name="Champion C."/>
            <person name="Hetherington A.J."/>
            <person name="Kelly S."/>
            <person name="Saint-Marcoux D."/>
            <person name="Proust H."/>
            <person name="Prescott H."/>
            <person name="Dolan L."/>
        </authorList>
    </citation>
    <scope>NUCLEOTIDE SEQUENCE [LARGE SCALE GENOMIC DNA]</scope>
    <source>
        <tissue evidence="3">Whole gametophyte</tissue>
    </source>
</reference>
<dbReference type="GO" id="GO:0000302">
    <property type="term" value="P:response to reactive oxygen species"/>
    <property type="evidence" value="ECO:0007669"/>
    <property type="project" value="TreeGrafter"/>
</dbReference>
<dbReference type="InterPro" id="IPR022272">
    <property type="entry name" value="Lipocalin_CS"/>
</dbReference>
<comment type="caution">
    <text evidence="3">The sequence shown here is derived from an EMBL/GenBank/DDBJ whole genome shotgun (WGS) entry which is preliminary data.</text>
</comment>
<dbReference type="PANTHER" id="PTHR10612">
    <property type="entry name" value="APOLIPOPROTEIN D"/>
    <property type="match status" value="1"/>
</dbReference>
<dbReference type="Pfam" id="PF08212">
    <property type="entry name" value="Lipocalin_2"/>
    <property type="match status" value="1"/>
</dbReference>
<keyword evidence="4" id="KW-1185">Reference proteome</keyword>
<accession>A0A176W2R7</accession>
<evidence type="ECO:0000313" key="3">
    <source>
        <dbReference type="EMBL" id="OAE27329.1"/>
    </source>
</evidence>
<dbReference type="InterPro" id="IPR012674">
    <property type="entry name" value="Calycin"/>
</dbReference>
<name>A0A176W2R7_MARPO</name>
<dbReference type="SUPFAM" id="SSF50814">
    <property type="entry name" value="Lipocalins"/>
    <property type="match status" value="2"/>
</dbReference>
<dbReference type="AlphaFoldDB" id="A0A176W2R7"/>
<feature type="region of interest" description="Disordered" evidence="1">
    <location>
        <begin position="1"/>
        <end position="49"/>
    </location>
</feature>
<organism evidence="3 4">
    <name type="scientific">Marchantia polymorpha subsp. ruderalis</name>
    <dbReference type="NCBI Taxonomy" id="1480154"/>
    <lineage>
        <taxon>Eukaryota</taxon>
        <taxon>Viridiplantae</taxon>
        <taxon>Streptophyta</taxon>
        <taxon>Embryophyta</taxon>
        <taxon>Marchantiophyta</taxon>
        <taxon>Marchantiopsida</taxon>
        <taxon>Marchantiidae</taxon>
        <taxon>Marchantiales</taxon>
        <taxon>Marchantiaceae</taxon>
        <taxon>Marchantia</taxon>
    </lineage>
</organism>
<proteinExistence type="predicted"/>